<keyword evidence="6" id="KW-1185">Reference proteome</keyword>
<comment type="similarity">
    <text evidence="1">Belongs to the NAD(P)-dependent epimerase/dehydratase family.</text>
</comment>
<evidence type="ECO:0000313" key="5">
    <source>
        <dbReference type="EMBL" id="PRW20418.1"/>
    </source>
</evidence>
<dbReference type="Pfam" id="PF01370">
    <property type="entry name" value="Epimerase"/>
    <property type="match status" value="1"/>
</dbReference>
<comment type="caution">
    <text evidence="5">The sequence shown here is derived from an EMBL/GenBank/DDBJ whole genome shotgun (WGS) entry which is preliminary data.</text>
</comment>
<evidence type="ECO:0000256" key="2">
    <source>
        <dbReference type="PROSITE-ProRule" id="PRU00076"/>
    </source>
</evidence>
<dbReference type="InterPro" id="IPR000073">
    <property type="entry name" value="AB_hydrolase_1"/>
</dbReference>
<evidence type="ECO:0000256" key="1">
    <source>
        <dbReference type="ARBA" id="ARBA00007637"/>
    </source>
</evidence>
<dbReference type="InterPro" id="IPR040911">
    <property type="entry name" value="Exostosin_GT47"/>
</dbReference>
<feature type="compositionally biased region" description="Low complexity" evidence="3">
    <location>
        <begin position="45"/>
        <end position="72"/>
    </location>
</feature>
<dbReference type="CDD" id="cd05255">
    <property type="entry name" value="SQD1_like_SDR_e"/>
    <property type="match status" value="1"/>
</dbReference>
<evidence type="ECO:0000313" key="6">
    <source>
        <dbReference type="Proteomes" id="UP000239899"/>
    </source>
</evidence>
<protein>
    <submittedName>
        <fullName evidence="5">UDP-sulfoquinovose chloroplastic</fullName>
    </submittedName>
</protein>
<sequence>MLASATASAQATRVAEGRRASLAPGAAALRAPRAAAVQQQHAAAASRRSAARRVSAEAAATEAPPAPGAAHTNGGGTRVMIIGGDGYCGWATALHLSARGYNVQIVDNLVRRNYDLQLGLDTLTPIASAHDRVRKWGEVSGKHIDLQVGDICDWEFLSQTFQAFQPDAVVHFGEQRSAPYSMIDRQRAVYTQSNNVLGTINVLYAIKEFKPDCHMVKLGTMGEYGTPNIDIEEGYITITHNGRTDTLPYPKQAGSFYHLSKVHDSHNMHFAARAWKIPITDLNQGVVYGVRTEETMADRALINRYDYDGIFGTALNRFVVQAAVGHPLTVYGKGGQTRGFLDIRDTVRCIQIAIDNPPARGEQMRVFNQFTEQFSVNDLARIVTEEGKKLGLDVQTISIPNPRVEAEEHYYNAKCSKLQELGLVPHLLQGSMIDSLLEFALEYKDRVRPELIKPAVDWKKSGTAVATMSAAVAKIVWQRYGRPGGPVVVLIHGWSGSRHYWDLTAPHLASHGCCVYTYDQRFHGDSDQPAWGFHVARLAADLRELLVQLDLSEVTVVGSSMGCAVIWSYIELFGEERLKQACFVDQAPLQNVAPDWKWGSTGCYDIASLTRLQCKLQSDFPGFAKDNGQFCTSIPLAAEVTRVLEQETLRADPNALAQLMADHTALDWRPLLPRITLPCLNVVGRKSAVFPWYGVEVVGKLIPNCHTVFFENANHWLYLEEPDKFNKLLTDFATSGFLQVSKVLHLQTKGLQWPVLGTWQASLTNVSSVLASVAQPAADADADADVRRPPAAAAVARMKRPLTDAIKRRCEGTLGNWCIDFHTQPEVPAVTAPQGNKTCSMNCNQVGTCSALTGLCTCPAGWQGFNCLMPLPRHCATHYTHSGYVRGPHTANLSMGIGWSIHGFPESHCAGTCDETIALCYCPSNTTYGRKPAPEDAPPGAPPLQRGRVMSQYCQPNRTPDGNETGWGTVDPKDLFGPEGWCMAAEPKIQCPCTVDGWGGKNCEQPYEQFCFNQCNGRGTCIQGYCHCHKGWHGIDCAHRSAAVEPAAPPEPPAWVAEHIHTPAAAEFAANATRKRPLIYVYELPGDYGTFFLQYRYGGEACVPRVYGLPNNHTHLSGWTYTVEGGFLEALLQSEHRTLDPEEADFFFLPMFPACFIHPVRDAANSMRDFFYSVAHNRVQGATNLMLEAWHWIRAHHPYWDRRGGRDHILISAHDEGSCWVPSVLRPAVILSHWGRKDANHTSGTAYGADNYSNELHHAQFEPEGWLQKLGKHPCYDPNKDLVIPLMKTPNHYHLSPLVGGPTRNRTWLAFHRGRVQKELPQYSRGVRQRLAEASEKGGWLEKYRIAVSEQDKLEGDYSELLSSSEFCLVMMGDGWSARMDDATLHGCIPVIIMDEIDVTFESIVDLSAFTVRIAQADAEKLPETLLAIPHERRQEMRAALAKVWQRFTYSSYRPYARRFQELQQQHADAAKGQAPEQQEQLSLPAAVRDLDPTADDAFGTVMAWLHSRIPHTR</sequence>
<dbReference type="Pfam" id="PF00561">
    <property type="entry name" value="Abhydrolase_1"/>
    <property type="match status" value="1"/>
</dbReference>
<dbReference type="OrthoDB" id="523138at2759"/>
<feature type="disulfide bond" evidence="2">
    <location>
        <begin position="858"/>
        <end position="867"/>
    </location>
</feature>
<organism evidence="5 6">
    <name type="scientific">Chlorella sorokiniana</name>
    <name type="common">Freshwater green alga</name>
    <dbReference type="NCBI Taxonomy" id="3076"/>
    <lineage>
        <taxon>Eukaryota</taxon>
        <taxon>Viridiplantae</taxon>
        <taxon>Chlorophyta</taxon>
        <taxon>core chlorophytes</taxon>
        <taxon>Trebouxiophyceae</taxon>
        <taxon>Chlorellales</taxon>
        <taxon>Chlorellaceae</taxon>
        <taxon>Chlorella clade</taxon>
        <taxon>Chlorella</taxon>
    </lineage>
</organism>
<dbReference type="EMBL" id="LHPG02000024">
    <property type="protein sequence ID" value="PRW20418.1"/>
    <property type="molecule type" value="Genomic_DNA"/>
</dbReference>
<accession>A0A2P6TCQ4</accession>
<proteinExistence type="inferred from homology"/>
<dbReference type="Proteomes" id="UP000239899">
    <property type="component" value="Unassembled WGS sequence"/>
</dbReference>
<name>A0A2P6TCQ4_CHLSO</name>
<comment type="caution">
    <text evidence="2">Lacks conserved residue(s) required for the propagation of feature annotation.</text>
</comment>
<feature type="disulfide bond" evidence="2">
    <location>
        <begin position="839"/>
        <end position="849"/>
    </location>
</feature>
<dbReference type="InterPro" id="IPR029058">
    <property type="entry name" value="AB_hydrolase_fold"/>
</dbReference>
<dbReference type="SMART" id="SM00181">
    <property type="entry name" value="EGF"/>
    <property type="match status" value="2"/>
</dbReference>
<dbReference type="PANTHER" id="PTHR43000">
    <property type="entry name" value="DTDP-D-GLUCOSE 4,6-DEHYDRATASE-RELATED"/>
    <property type="match status" value="1"/>
</dbReference>
<dbReference type="SUPFAM" id="SSF53474">
    <property type="entry name" value="alpha/beta-Hydrolases"/>
    <property type="match status" value="1"/>
</dbReference>
<dbReference type="PROSITE" id="PS00022">
    <property type="entry name" value="EGF_1"/>
    <property type="match status" value="2"/>
</dbReference>
<dbReference type="SUPFAM" id="SSF51735">
    <property type="entry name" value="NAD(P)-binding Rossmann-fold domains"/>
    <property type="match status" value="1"/>
</dbReference>
<dbReference type="Gene3D" id="3.90.25.10">
    <property type="entry name" value="UDP-galactose 4-epimerase, domain 1"/>
    <property type="match status" value="1"/>
</dbReference>
<dbReference type="STRING" id="3076.A0A2P6TCQ4"/>
<dbReference type="InterPro" id="IPR000742">
    <property type="entry name" value="EGF"/>
</dbReference>
<dbReference type="Pfam" id="PF03016">
    <property type="entry name" value="Exostosin_GT47"/>
    <property type="match status" value="1"/>
</dbReference>
<reference evidence="5 6" key="1">
    <citation type="journal article" date="2018" name="Plant J.">
        <title>Genome sequences of Chlorella sorokiniana UTEX 1602 and Micractinium conductrix SAG 241.80: implications to maltose excretion by a green alga.</title>
        <authorList>
            <person name="Arriola M.B."/>
            <person name="Velmurugan N."/>
            <person name="Zhang Y."/>
            <person name="Plunkett M.H."/>
            <person name="Hondzo H."/>
            <person name="Barney B.M."/>
        </authorList>
    </citation>
    <scope>NUCLEOTIDE SEQUENCE [LARGE SCALE GENOMIC DNA]</scope>
    <source>
        <strain evidence="6">UTEX 1602</strain>
    </source>
</reference>
<evidence type="ECO:0000259" key="4">
    <source>
        <dbReference type="PROSITE" id="PS50026"/>
    </source>
</evidence>
<dbReference type="PROSITE" id="PS01186">
    <property type="entry name" value="EGF_2"/>
    <property type="match status" value="2"/>
</dbReference>
<feature type="region of interest" description="Disordered" evidence="3">
    <location>
        <begin position="45"/>
        <end position="74"/>
    </location>
</feature>
<dbReference type="Gene3D" id="2.10.25.10">
    <property type="entry name" value="Laminin"/>
    <property type="match status" value="1"/>
</dbReference>
<evidence type="ECO:0000256" key="3">
    <source>
        <dbReference type="SAM" id="MobiDB-lite"/>
    </source>
</evidence>
<dbReference type="PROSITE" id="PS50026">
    <property type="entry name" value="EGF_3"/>
    <property type="match status" value="1"/>
</dbReference>
<keyword evidence="2" id="KW-1015">Disulfide bond</keyword>
<gene>
    <name evidence="5" type="ORF">C2E21_9043</name>
</gene>
<dbReference type="Pfam" id="PF23106">
    <property type="entry name" value="EGF_Teneurin"/>
    <property type="match status" value="1"/>
</dbReference>
<dbReference type="Gene3D" id="3.40.50.1820">
    <property type="entry name" value="alpha/beta hydrolase"/>
    <property type="match status" value="1"/>
</dbReference>
<feature type="domain" description="EGF-like" evidence="4">
    <location>
        <begin position="835"/>
        <end position="868"/>
    </location>
</feature>
<dbReference type="Gene3D" id="3.40.50.720">
    <property type="entry name" value="NAD(P)-binding Rossmann-like Domain"/>
    <property type="match status" value="1"/>
</dbReference>
<keyword evidence="2" id="KW-0245">EGF-like domain</keyword>
<dbReference type="InterPro" id="IPR001509">
    <property type="entry name" value="Epimerase_deHydtase"/>
</dbReference>
<dbReference type="InterPro" id="IPR036291">
    <property type="entry name" value="NAD(P)-bd_dom_sf"/>
</dbReference>